<dbReference type="HOGENOM" id="CLU_048442_0_0_1"/>
<dbReference type="AlphaFoldDB" id="F7ASH5"/>
<dbReference type="CTD" id="6618"/>
<dbReference type="OrthoDB" id="5990578at2759"/>
<dbReference type="GeneTree" id="ENSGT00390000017407"/>
<sequence>MKPPLRRRAAPARYRGLAPAAVRTGSLWTPREKQQLLRLLQALDGETEPAAAELRQGLPHRSEAEIQDFLQSLKRRVAREVIQQEHRCCQKEQRLHKTQVPAPIEVWTDLAEKVTSQLEEAMTTAFSQILTIAATEPVSLLHSIPEKPTQASERQLLCKDSNPQEELPPEAPKPTQEASCGVPGTCDTEVKTSHSECSSATNRNFVIDFEKIYKYLSSISRSGKGLELSPGESAVLLDLLMSLPEELSHLPCEKLQTHMASSYRKLVRPQAGSSPGHSDPGQAPTVEDDEDGTSTSNGPGRMGSPSPESPASSGLNCPRDTLPSGQQQLWQELEFCPLNPFLIPLELLSRAAPPEGLH</sequence>
<dbReference type="Ensembl" id="ENSMODT00000006368.4">
    <property type="protein sequence ID" value="ENSMODP00000006238.3"/>
    <property type="gene ID" value="ENSMODG00000005069.4"/>
</dbReference>
<evidence type="ECO:0000313" key="2">
    <source>
        <dbReference type="Ensembl" id="ENSMODP00000006238.3"/>
    </source>
</evidence>
<feature type="region of interest" description="Disordered" evidence="1">
    <location>
        <begin position="162"/>
        <end position="182"/>
    </location>
</feature>
<dbReference type="InterPro" id="IPR021281">
    <property type="entry name" value="SNAPC2"/>
</dbReference>
<gene>
    <name evidence="2" type="primary">SNAPC2</name>
</gene>
<dbReference type="PANTHER" id="PTHR15132:SF1">
    <property type="entry name" value="SNRNA-ACTIVATING PROTEIN COMPLEX SUBUNIT 2"/>
    <property type="match status" value="1"/>
</dbReference>
<evidence type="ECO:0000256" key="1">
    <source>
        <dbReference type="SAM" id="MobiDB-lite"/>
    </source>
</evidence>
<protein>
    <submittedName>
        <fullName evidence="2">Small nuclear RNA activating complex polypeptide 2</fullName>
    </submittedName>
</protein>
<dbReference type="Bgee" id="ENSMODG00000005069">
    <property type="expression patterns" value="Expressed in spermatocyte and 19 other cell types or tissues"/>
</dbReference>
<accession>F7ASH5</accession>
<dbReference type="OMA" id="APIEVWI"/>
<dbReference type="GO" id="GO:0016251">
    <property type="term" value="F:RNA polymerase II general transcription initiation factor activity"/>
    <property type="evidence" value="ECO:0007669"/>
    <property type="project" value="InterPro"/>
</dbReference>
<dbReference type="STRING" id="13616.ENSMODP00000006238"/>
<dbReference type="Proteomes" id="UP000002280">
    <property type="component" value="Chromosome 3"/>
</dbReference>
<dbReference type="Pfam" id="PF11035">
    <property type="entry name" value="SNAPC2"/>
    <property type="match status" value="1"/>
</dbReference>
<evidence type="ECO:0000313" key="3">
    <source>
        <dbReference type="Proteomes" id="UP000002280"/>
    </source>
</evidence>
<proteinExistence type="predicted"/>
<dbReference type="eggNOG" id="ENOG502S260">
    <property type="taxonomic scope" value="Eukaryota"/>
</dbReference>
<name>F7ASH5_MONDO</name>
<feature type="compositionally biased region" description="Low complexity" evidence="1">
    <location>
        <begin position="304"/>
        <end position="313"/>
    </location>
</feature>
<organism evidence="2 3">
    <name type="scientific">Monodelphis domestica</name>
    <name type="common">Gray short-tailed opossum</name>
    <dbReference type="NCBI Taxonomy" id="13616"/>
    <lineage>
        <taxon>Eukaryota</taxon>
        <taxon>Metazoa</taxon>
        <taxon>Chordata</taxon>
        <taxon>Craniata</taxon>
        <taxon>Vertebrata</taxon>
        <taxon>Euteleostomi</taxon>
        <taxon>Mammalia</taxon>
        <taxon>Metatheria</taxon>
        <taxon>Didelphimorphia</taxon>
        <taxon>Didelphidae</taxon>
        <taxon>Monodelphis</taxon>
    </lineage>
</organism>
<reference evidence="2" key="3">
    <citation type="submission" date="2025-09" db="UniProtKB">
        <authorList>
            <consortium name="Ensembl"/>
        </authorList>
    </citation>
    <scope>IDENTIFICATION</scope>
</reference>
<dbReference type="PANTHER" id="PTHR15132">
    <property type="entry name" value="SNRNA-ACTIVATING PROTEIN COMPLEX SUBUNIT 2"/>
    <property type="match status" value="1"/>
</dbReference>
<dbReference type="GO" id="GO:0016604">
    <property type="term" value="C:nuclear body"/>
    <property type="evidence" value="ECO:0000318"/>
    <property type="project" value="GO_Central"/>
</dbReference>
<dbReference type="GO" id="GO:0009301">
    <property type="term" value="P:snRNA transcription"/>
    <property type="evidence" value="ECO:0007669"/>
    <property type="project" value="InterPro"/>
</dbReference>
<dbReference type="RefSeq" id="XP_001376853.1">
    <property type="nucleotide sequence ID" value="XM_001376816.4"/>
</dbReference>
<dbReference type="GeneID" id="100026139"/>
<reference evidence="2" key="2">
    <citation type="submission" date="2025-08" db="UniProtKB">
        <authorList>
            <consortium name="Ensembl"/>
        </authorList>
    </citation>
    <scope>IDENTIFICATION</scope>
</reference>
<dbReference type="InParanoid" id="F7ASH5"/>
<keyword evidence="3" id="KW-1185">Reference proteome</keyword>
<dbReference type="KEGG" id="mdo:100026139"/>
<reference evidence="2 3" key="1">
    <citation type="journal article" date="2007" name="Nature">
        <title>Genome of the marsupial Monodelphis domestica reveals innovation in non-coding sequences.</title>
        <authorList>
            <person name="Mikkelsen T.S."/>
            <person name="Wakefield M.J."/>
            <person name="Aken B."/>
            <person name="Amemiya C.T."/>
            <person name="Chang J.L."/>
            <person name="Duke S."/>
            <person name="Garber M."/>
            <person name="Gentles A.J."/>
            <person name="Goodstadt L."/>
            <person name="Heger A."/>
            <person name="Jurka J."/>
            <person name="Kamal M."/>
            <person name="Mauceli E."/>
            <person name="Searle S.M."/>
            <person name="Sharpe T."/>
            <person name="Baker M.L."/>
            <person name="Batzer M.A."/>
            <person name="Benos P.V."/>
            <person name="Belov K."/>
            <person name="Clamp M."/>
            <person name="Cook A."/>
            <person name="Cuff J."/>
            <person name="Das R."/>
            <person name="Davidow L."/>
            <person name="Deakin J.E."/>
            <person name="Fazzari M.J."/>
            <person name="Glass J.L."/>
            <person name="Grabherr M."/>
            <person name="Greally J.M."/>
            <person name="Gu W."/>
            <person name="Hore T.A."/>
            <person name="Huttley G.A."/>
            <person name="Kleber M."/>
            <person name="Jirtle R.L."/>
            <person name="Koina E."/>
            <person name="Lee J.T."/>
            <person name="Mahony S."/>
            <person name="Marra M.A."/>
            <person name="Miller R.D."/>
            <person name="Nicholls R.D."/>
            <person name="Oda M."/>
            <person name="Papenfuss A.T."/>
            <person name="Parra Z.E."/>
            <person name="Pollock D.D."/>
            <person name="Ray D.A."/>
            <person name="Schein J.E."/>
            <person name="Speed T.P."/>
            <person name="Thompson K."/>
            <person name="VandeBerg J.L."/>
            <person name="Wade C.M."/>
            <person name="Walker J.A."/>
            <person name="Waters P.D."/>
            <person name="Webber C."/>
            <person name="Weidman J.R."/>
            <person name="Xie X."/>
            <person name="Zody M.C."/>
            <person name="Baldwin J."/>
            <person name="Abdouelleil A."/>
            <person name="Abdulkadir J."/>
            <person name="Abebe A."/>
            <person name="Abera B."/>
            <person name="Abreu J."/>
            <person name="Acer S.C."/>
            <person name="Aftuck L."/>
            <person name="Alexander A."/>
            <person name="An P."/>
            <person name="Anderson E."/>
            <person name="Anderson S."/>
            <person name="Arachi H."/>
            <person name="Azer M."/>
            <person name="Bachantsang P."/>
            <person name="Barry A."/>
            <person name="Bayul T."/>
            <person name="Berlin A."/>
            <person name="Bessette D."/>
            <person name="Bloom T."/>
            <person name="Bloom T."/>
            <person name="Boguslavskiy L."/>
            <person name="Bonnet C."/>
            <person name="Boukhgalter B."/>
            <person name="Bourzgui I."/>
            <person name="Brown A."/>
            <person name="Cahill P."/>
            <person name="Channer S."/>
            <person name="Cheshatsang Y."/>
            <person name="Chuda L."/>
            <person name="Citroen M."/>
            <person name="Collymore A."/>
            <person name="Cooke P."/>
            <person name="Costello M."/>
            <person name="D'Aco K."/>
            <person name="Daza R."/>
            <person name="De Haan G."/>
            <person name="DeGray S."/>
            <person name="DeMaso C."/>
            <person name="Dhargay N."/>
            <person name="Dooley K."/>
            <person name="Dooley E."/>
            <person name="Doricent M."/>
            <person name="Dorje P."/>
            <person name="Dorjee K."/>
            <person name="Dupes A."/>
            <person name="Elong R."/>
            <person name="Falk J."/>
            <person name="Farina A."/>
            <person name="Faro S."/>
            <person name="Ferguson D."/>
            <person name="Fisher S."/>
            <person name="Foley C.D."/>
            <person name="Franke A."/>
            <person name="Friedrich D."/>
            <person name="Gadbois L."/>
            <person name="Gearin G."/>
            <person name="Gearin C.R."/>
            <person name="Giannoukos G."/>
            <person name="Goode T."/>
            <person name="Graham J."/>
            <person name="Grandbois E."/>
            <person name="Grewal S."/>
            <person name="Gyaltsen K."/>
            <person name="Hafez N."/>
            <person name="Hagos B."/>
            <person name="Hall J."/>
            <person name="Henson C."/>
            <person name="Hollinger A."/>
            <person name="Honan T."/>
            <person name="Huard M.D."/>
            <person name="Hughes L."/>
            <person name="Hurhula B."/>
            <person name="Husby M.E."/>
            <person name="Kamat A."/>
            <person name="Kanga B."/>
            <person name="Kashin S."/>
            <person name="Khazanovich D."/>
            <person name="Kisner P."/>
            <person name="Lance K."/>
            <person name="Lara M."/>
            <person name="Lee W."/>
            <person name="Lennon N."/>
            <person name="Letendre F."/>
            <person name="LeVine R."/>
            <person name="Lipovsky A."/>
            <person name="Liu X."/>
            <person name="Liu J."/>
            <person name="Liu S."/>
            <person name="Lokyitsang T."/>
            <person name="Lokyitsang Y."/>
            <person name="Lubonja R."/>
            <person name="Lui A."/>
            <person name="MacDonald P."/>
            <person name="Magnisalis V."/>
            <person name="Maru K."/>
            <person name="Matthews C."/>
            <person name="McCusker W."/>
            <person name="McDonough S."/>
            <person name="Mehta T."/>
            <person name="Meldrim J."/>
            <person name="Meneus L."/>
            <person name="Mihai O."/>
            <person name="Mihalev A."/>
            <person name="Mihova T."/>
            <person name="Mittelman R."/>
            <person name="Mlenga V."/>
            <person name="Montmayeur A."/>
            <person name="Mulrain L."/>
            <person name="Navidi A."/>
            <person name="Naylor J."/>
            <person name="Negash T."/>
            <person name="Nguyen T."/>
            <person name="Nguyen N."/>
            <person name="Nicol R."/>
            <person name="Norbu C."/>
            <person name="Norbu N."/>
            <person name="Novod N."/>
            <person name="O'Neill B."/>
            <person name="Osman S."/>
            <person name="Markiewicz E."/>
            <person name="Oyono O.L."/>
            <person name="Patti C."/>
            <person name="Phunkhang P."/>
            <person name="Pierre F."/>
            <person name="Priest M."/>
            <person name="Raghuraman S."/>
            <person name="Rege F."/>
            <person name="Reyes R."/>
            <person name="Rise C."/>
            <person name="Rogov P."/>
            <person name="Ross K."/>
            <person name="Ryan E."/>
            <person name="Settipalli S."/>
            <person name="Shea T."/>
            <person name="Sherpa N."/>
            <person name="Shi L."/>
            <person name="Shih D."/>
            <person name="Sparrow T."/>
            <person name="Spaulding J."/>
            <person name="Stalker J."/>
            <person name="Stange-Thomann N."/>
            <person name="Stavropoulos S."/>
            <person name="Stone C."/>
            <person name="Strader C."/>
            <person name="Tesfaye S."/>
            <person name="Thomson T."/>
            <person name="Thoulutsang Y."/>
            <person name="Thoulutsang D."/>
            <person name="Topham K."/>
            <person name="Topping I."/>
            <person name="Tsamla T."/>
            <person name="Vassiliev H."/>
            <person name="Vo A."/>
            <person name="Wangchuk T."/>
            <person name="Wangdi T."/>
            <person name="Weiand M."/>
            <person name="Wilkinson J."/>
            <person name="Wilson A."/>
            <person name="Yadav S."/>
            <person name="Young G."/>
            <person name="Yu Q."/>
            <person name="Zembek L."/>
            <person name="Zhong D."/>
            <person name="Zimmer A."/>
            <person name="Zwirko Z."/>
            <person name="Jaffe D.B."/>
            <person name="Alvarez P."/>
            <person name="Brockman W."/>
            <person name="Butler J."/>
            <person name="Chin C."/>
            <person name="Gnerre S."/>
            <person name="MacCallum I."/>
            <person name="Graves J.A."/>
            <person name="Ponting C.P."/>
            <person name="Breen M."/>
            <person name="Samollow P.B."/>
            <person name="Lander E.S."/>
            <person name="Lindblad-Toh K."/>
        </authorList>
    </citation>
    <scope>NUCLEOTIDE SEQUENCE [LARGE SCALE GENOMIC DNA]</scope>
</reference>
<dbReference type="FunCoup" id="F7ASH5">
    <property type="interactions" value="1413"/>
</dbReference>
<feature type="region of interest" description="Disordered" evidence="1">
    <location>
        <begin position="267"/>
        <end position="324"/>
    </location>
</feature>